<keyword evidence="5" id="KW-1185">Reference proteome</keyword>
<accession>A0AA39YFF0</accession>
<keyword evidence="2" id="KW-0521">NADP</keyword>
<dbReference type="InterPro" id="IPR002347">
    <property type="entry name" value="SDR_fam"/>
</dbReference>
<sequence>MLQLQSKIPPTPSGTDARGKTIIITGANSGLGFEAARQFLLLGASRIILACRSLEKGQQAIAALQADPEVKKVKATGLLETFELDLDDYQSGLRFAKRVKAEVQELDILLNNGGIAAMSYQLSKSGHEKLMQVNCYTHILICLELFPLLRSTAAIRGSPTRITFVGSATQIKQESVSKATIPSSTTTLSYFDDKSTFGLARYADSKLFVSAYVRRLGLLAPDEVIVNNLCPGLVQTDLDQNLPAPLGALMRLVRRLVARTVEEGGRTLIHAAVVASSESNGKFLRNNQISPAAAFLDTPEGEAFIDRLWRDTLQDLRAVGAGLEGLP</sequence>
<dbReference type="PANTHER" id="PTHR24320:SF252">
    <property type="entry name" value="DEHYDROGENASE_REDUCTASE FAMILY PROTEIN, PUTATIVE (AFU_ORTHOLOGUE AFUA_3G08550)-RELATED"/>
    <property type="match status" value="1"/>
</dbReference>
<evidence type="ECO:0000256" key="1">
    <source>
        <dbReference type="ARBA" id="ARBA00006484"/>
    </source>
</evidence>
<reference evidence="4" key="1">
    <citation type="submission" date="2023-06" db="EMBL/GenBank/DDBJ databases">
        <title>Genome-scale phylogeny and comparative genomics of the fungal order Sordariales.</title>
        <authorList>
            <consortium name="Lawrence Berkeley National Laboratory"/>
            <person name="Hensen N."/>
            <person name="Bonometti L."/>
            <person name="Westerberg I."/>
            <person name="Brannstrom I.O."/>
            <person name="Guillou S."/>
            <person name="Cros-Aarteil S."/>
            <person name="Calhoun S."/>
            <person name="Haridas S."/>
            <person name="Kuo A."/>
            <person name="Mondo S."/>
            <person name="Pangilinan J."/>
            <person name="Riley R."/>
            <person name="Labutti K."/>
            <person name="Andreopoulos B."/>
            <person name="Lipzen A."/>
            <person name="Chen C."/>
            <person name="Yanf M."/>
            <person name="Daum C."/>
            <person name="Ng V."/>
            <person name="Clum A."/>
            <person name="Steindorff A."/>
            <person name="Ohm R."/>
            <person name="Martin F."/>
            <person name="Silar P."/>
            <person name="Natvig D."/>
            <person name="Lalanne C."/>
            <person name="Gautier V."/>
            <person name="Ament-Velasquez S.L."/>
            <person name="Kruys A."/>
            <person name="Hutchinson M.I."/>
            <person name="Powell A.J."/>
            <person name="Barry K."/>
            <person name="Miller A.N."/>
            <person name="Grigoriev I.V."/>
            <person name="Debuchy R."/>
            <person name="Gladieux P."/>
            <person name="Thoren M.H."/>
            <person name="Johannesson H."/>
        </authorList>
    </citation>
    <scope>NUCLEOTIDE SEQUENCE</scope>
    <source>
        <strain evidence="4">SMH2532-1</strain>
    </source>
</reference>
<dbReference type="Proteomes" id="UP001174936">
    <property type="component" value="Unassembled WGS sequence"/>
</dbReference>
<dbReference type="EMBL" id="JAULSV010000003">
    <property type="protein sequence ID" value="KAK0650040.1"/>
    <property type="molecule type" value="Genomic_DNA"/>
</dbReference>
<dbReference type="InterPro" id="IPR036291">
    <property type="entry name" value="NAD(P)-bd_dom_sf"/>
</dbReference>
<keyword evidence="3" id="KW-0560">Oxidoreductase</keyword>
<dbReference type="Pfam" id="PF00106">
    <property type="entry name" value="adh_short"/>
    <property type="match status" value="1"/>
</dbReference>
<evidence type="ECO:0000313" key="4">
    <source>
        <dbReference type="EMBL" id="KAK0650040.1"/>
    </source>
</evidence>
<dbReference type="PRINTS" id="PR00081">
    <property type="entry name" value="GDHRDH"/>
</dbReference>
<comment type="similarity">
    <text evidence="1">Belongs to the short-chain dehydrogenases/reductases (SDR) family.</text>
</comment>
<evidence type="ECO:0000256" key="2">
    <source>
        <dbReference type="ARBA" id="ARBA00022857"/>
    </source>
</evidence>
<gene>
    <name evidence="4" type="ORF">B0T16DRAFT_411069</name>
</gene>
<dbReference type="Gene3D" id="3.40.50.720">
    <property type="entry name" value="NAD(P)-binding Rossmann-like Domain"/>
    <property type="match status" value="1"/>
</dbReference>
<evidence type="ECO:0000256" key="3">
    <source>
        <dbReference type="ARBA" id="ARBA00023002"/>
    </source>
</evidence>
<organism evidence="4 5">
    <name type="scientific">Cercophora newfieldiana</name>
    <dbReference type="NCBI Taxonomy" id="92897"/>
    <lineage>
        <taxon>Eukaryota</taxon>
        <taxon>Fungi</taxon>
        <taxon>Dikarya</taxon>
        <taxon>Ascomycota</taxon>
        <taxon>Pezizomycotina</taxon>
        <taxon>Sordariomycetes</taxon>
        <taxon>Sordariomycetidae</taxon>
        <taxon>Sordariales</taxon>
        <taxon>Lasiosphaeriaceae</taxon>
        <taxon>Cercophora</taxon>
    </lineage>
</organism>
<dbReference type="AlphaFoldDB" id="A0AA39YFF0"/>
<dbReference type="PANTHER" id="PTHR24320">
    <property type="entry name" value="RETINOL DEHYDROGENASE"/>
    <property type="match status" value="1"/>
</dbReference>
<dbReference type="SUPFAM" id="SSF51735">
    <property type="entry name" value="NAD(P)-binding Rossmann-fold domains"/>
    <property type="match status" value="1"/>
</dbReference>
<comment type="caution">
    <text evidence="4">The sequence shown here is derived from an EMBL/GenBank/DDBJ whole genome shotgun (WGS) entry which is preliminary data.</text>
</comment>
<name>A0AA39YFF0_9PEZI</name>
<evidence type="ECO:0000313" key="5">
    <source>
        <dbReference type="Proteomes" id="UP001174936"/>
    </source>
</evidence>
<proteinExistence type="inferred from homology"/>
<dbReference type="GO" id="GO:0016491">
    <property type="term" value="F:oxidoreductase activity"/>
    <property type="evidence" value="ECO:0007669"/>
    <property type="project" value="UniProtKB-KW"/>
</dbReference>
<protein>
    <submittedName>
        <fullName evidence="4">Uncharacterized protein</fullName>
    </submittedName>
</protein>